<evidence type="ECO:0000313" key="2">
    <source>
        <dbReference type="EMBL" id="CAH2245263.1"/>
    </source>
</evidence>
<comment type="caution">
    <text evidence="2">The sequence shown here is derived from an EMBL/GenBank/DDBJ whole genome shotgun (WGS) entry which is preliminary data.</text>
</comment>
<reference evidence="2" key="1">
    <citation type="submission" date="2022-03" db="EMBL/GenBank/DDBJ databases">
        <authorList>
            <person name="Lindestad O."/>
        </authorList>
    </citation>
    <scope>NUCLEOTIDE SEQUENCE</scope>
</reference>
<proteinExistence type="predicted"/>
<keyword evidence="3" id="KW-1185">Reference proteome</keyword>
<accession>A0A8S4S186</accession>
<evidence type="ECO:0000256" key="1">
    <source>
        <dbReference type="SAM" id="MobiDB-lite"/>
    </source>
</evidence>
<dbReference type="Proteomes" id="UP000838756">
    <property type="component" value="Unassembled WGS sequence"/>
</dbReference>
<protein>
    <submittedName>
        <fullName evidence="2">Jg5100 protein</fullName>
    </submittedName>
</protein>
<name>A0A8S4S186_9NEOP</name>
<dbReference type="AlphaFoldDB" id="A0A8S4S186"/>
<feature type="region of interest" description="Disordered" evidence="1">
    <location>
        <begin position="108"/>
        <end position="138"/>
    </location>
</feature>
<dbReference type="EMBL" id="CAKXAJ010025901">
    <property type="protein sequence ID" value="CAH2245263.1"/>
    <property type="molecule type" value="Genomic_DNA"/>
</dbReference>
<gene>
    <name evidence="2" type="primary">jg5100</name>
    <name evidence="2" type="ORF">PAEG_LOCUS21051</name>
</gene>
<evidence type="ECO:0000313" key="3">
    <source>
        <dbReference type="Proteomes" id="UP000838756"/>
    </source>
</evidence>
<sequence>MLDDDNIKNTWPNLVYPARSCETSGALVAPRLRGTDNAILKHIESQPHVDEGEQLLHNSYELKRRMSSSRVKTIQSLRAGSRRDCAGVRRGERGAVYGGAAAAGVGVGRGGRRAAARGAGGTRPRRLSVSAAEQLCKS</sequence>
<organism evidence="2 3">
    <name type="scientific">Pararge aegeria aegeria</name>
    <dbReference type="NCBI Taxonomy" id="348720"/>
    <lineage>
        <taxon>Eukaryota</taxon>
        <taxon>Metazoa</taxon>
        <taxon>Ecdysozoa</taxon>
        <taxon>Arthropoda</taxon>
        <taxon>Hexapoda</taxon>
        <taxon>Insecta</taxon>
        <taxon>Pterygota</taxon>
        <taxon>Neoptera</taxon>
        <taxon>Endopterygota</taxon>
        <taxon>Lepidoptera</taxon>
        <taxon>Glossata</taxon>
        <taxon>Ditrysia</taxon>
        <taxon>Papilionoidea</taxon>
        <taxon>Nymphalidae</taxon>
        <taxon>Satyrinae</taxon>
        <taxon>Satyrini</taxon>
        <taxon>Parargina</taxon>
        <taxon>Pararge</taxon>
    </lineage>
</organism>